<dbReference type="PANTHER" id="PTHR43132">
    <property type="entry name" value="ARSENICAL RESISTANCE OPERON REPRESSOR ARSR-RELATED"/>
    <property type="match status" value="1"/>
</dbReference>
<feature type="domain" description="HTH arsR-type" evidence="4">
    <location>
        <begin position="5"/>
        <end position="99"/>
    </location>
</feature>
<dbReference type="CDD" id="cd00090">
    <property type="entry name" value="HTH_ARSR"/>
    <property type="match status" value="1"/>
</dbReference>
<dbReference type="InterPro" id="IPR001845">
    <property type="entry name" value="HTH_ArsR_DNA-bd_dom"/>
</dbReference>
<evidence type="ECO:0000259" key="4">
    <source>
        <dbReference type="PROSITE" id="PS50987"/>
    </source>
</evidence>
<proteinExistence type="predicted"/>
<dbReference type="Pfam" id="PF01022">
    <property type="entry name" value="HTH_5"/>
    <property type="match status" value="1"/>
</dbReference>
<dbReference type="PROSITE" id="PS50987">
    <property type="entry name" value="HTH_ARSR_2"/>
    <property type="match status" value="1"/>
</dbReference>
<accession>A0ABW5BI41</accession>
<sequence>MNMNDMEASVSKASALLKALANERRLMILCQLVEGEKSVGALIDKLGIAQAMVSQQLSVLKKEGLVSSRREGQNVIYGLENPAAFKILEVLYDAYCPKL</sequence>
<dbReference type="EMBL" id="JBHUII010000001">
    <property type="protein sequence ID" value="MFD2204565.1"/>
    <property type="molecule type" value="Genomic_DNA"/>
</dbReference>
<dbReference type="Gene3D" id="1.10.10.10">
    <property type="entry name" value="Winged helix-like DNA-binding domain superfamily/Winged helix DNA-binding domain"/>
    <property type="match status" value="1"/>
</dbReference>
<dbReference type="NCBIfam" id="NF033788">
    <property type="entry name" value="HTH_metalloreg"/>
    <property type="match status" value="1"/>
</dbReference>
<reference evidence="6" key="1">
    <citation type="journal article" date="2019" name="Int. J. Syst. Evol. Microbiol.">
        <title>The Global Catalogue of Microorganisms (GCM) 10K type strain sequencing project: providing services to taxonomists for standard genome sequencing and annotation.</title>
        <authorList>
            <consortium name="The Broad Institute Genomics Platform"/>
            <consortium name="The Broad Institute Genome Sequencing Center for Infectious Disease"/>
            <person name="Wu L."/>
            <person name="Ma J."/>
        </authorList>
    </citation>
    <scope>NUCLEOTIDE SEQUENCE [LARGE SCALE GENOMIC DNA]</scope>
    <source>
        <strain evidence="6">CGMCC 4.7192</strain>
    </source>
</reference>
<keyword evidence="6" id="KW-1185">Reference proteome</keyword>
<dbReference type="InterPro" id="IPR051011">
    <property type="entry name" value="Metal_resp_trans_reg"/>
</dbReference>
<organism evidence="5 6">
    <name type="scientific">Kiloniella antarctica</name>
    <dbReference type="NCBI Taxonomy" id="1550907"/>
    <lineage>
        <taxon>Bacteria</taxon>
        <taxon>Pseudomonadati</taxon>
        <taxon>Pseudomonadota</taxon>
        <taxon>Alphaproteobacteria</taxon>
        <taxon>Rhodospirillales</taxon>
        <taxon>Kiloniellaceae</taxon>
        <taxon>Kiloniella</taxon>
    </lineage>
</organism>
<evidence type="ECO:0000256" key="1">
    <source>
        <dbReference type="ARBA" id="ARBA00023015"/>
    </source>
</evidence>
<evidence type="ECO:0000313" key="6">
    <source>
        <dbReference type="Proteomes" id="UP001597294"/>
    </source>
</evidence>
<dbReference type="SUPFAM" id="SSF46785">
    <property type="entry name" value="Winged helix' DNA-binding domain"/>
    <property type="match status" value="1"/>
</dbReference>
<dbReference type="InterPro" id="IPR036390">
    <property type="entry name" value="WH_DNA-bd_sf"/>
</dbReference>
<dbReference type="SMART" id="SM00418">
    <property type="entry name" value="HTH_ARSR"/>
    <property type="match status" value="1"/>
</dbReference>
<dbReference type="PANTHER" id="PTHR43132:SF2">
    <property type="entry name" value="ARSENICAL RESISTANCE OPERON REPRESSOR ARSR-RELATED"/>
    <property type="match status" value="1"/>
</dbReference>
<comment type="caution">
    <text evidence="5">The sequence shown here is derived from an EMBL/GenBank/DDBJ whole genome shotgun (WGS) entry which is preliminary data.</text>
</comment>
<keyword evidence="3" id="KW-0804">Transcription</keyword>
<dbReference type="RefSeq" id="WP_380248277.1">
    <property type="nucleotide sequence ID" value="NZ_JBHUII010000001.1"/>
</dbReference>
<dbReference type="Proteomes" id="UP001597294">
    <property type="component" value="Unassembled WGS sequence"/>
</dbReference>
<keyword evidence="2" id="KW-0238">DNA-binding</keyword>
<name>A0ABW5BI41_9PROT</name>
<dbReference type="PRINTS" id="PR00778">
    <property type="entry name" value="HTHARSR"/>
</dbReference>
<dbReference type="InterPro" id="IPR036388">
    <property type="entry name" value="WH-like_DNA-bd_sf"/>
</dbReference>
<protein>
    <submittedName>
        <fullName evidence="5">ArsR/SmtB family transcription factor</fullName>
    </submittedName>
</protein>
<evidence type="ECO:0000256" key="3">
    <source>
        <dbReference type="ARBA" id="ARBA00023163"/>
    </source>
</evidence>
<evidence type="ECO:0000313" key="5">
    <source>
        <dbReference type="EMBL" id="MFD2204565.1"/>
    </source>
</evidence>
<evidence type="ECO:0000256" key="2">
    <source>
        <dbReference type="ARBA" id="ARBA00023125"/>
    </source>
</evidence>
<gene>
    <name evidence="5" type="ORF">ACFSKO_03035</name>
</gene>
<dbReference type="InterPro" id="IPR011991">
    <property type="entry name" value="ArsR-like_HTH"/>
</dbReference>
<keyword evidence="1" id="KW-0805">Transcription regulation</keyword>